<dbReference type="InterPro" id="IPR011711">
    <property type="entry name" value="GntR_C"/>
</dbReference>
<dbReference type="RefSeq" id="WP_209705694.1">
    <property type="nucleotide sequence ID" value="NZ_JAFIDA010000001.1"/>
</dbReference>
<keyword evidence="6" id="KW-1185">Reference proteome</keyword>
<evidence type="ECO:0000256" key="3">
    <source>
        <dbReference type="ARBA" id="ARBA00023163"/>
    </source>
</evidence>
<dbReference type="PANTHER" id="PTHR43537">
    <property type="entry name" value="TRANSCRIPTIONAL REGULATOR, GNTR FAMILY"/>
    <property type="match status" value="1"/>
</dbReference>
<reference evidence="5" key="1">
    <citation type="submission" date="2021-02" db="EMBL/GenBank/DDBJ databases">
        <title>Sequencing the genomes of 1000 actinobacteria strains.</title>
        <authorList>
            <person name="Klenk H.-P."/>
        </authorList>
    </citation>
    <scope>NUCLEOTIDE SEQUENCE</scope>
    <source>
        <strain evidence="5">DSM 22850</strain>
    </source>
</reference>
<evidence type="ECO:0000313" key="6">
    <source>
        <dbReference type="Proteomes" id="UP000675163"/>
    </source>
</evidence>
<accession>A0A940T447</accession>
<keyword evidence="3" id="KW-0804">Transcription</keyword>
<feature type="domain" description="HTH gntR-type" evidence="4">
    <location>
        <begin position="28"/>
        <end position="98"/>
    </location>
</feature>
<dbReference type="SMART" id="SM00895">
    <property type="entry name" value="FCD"/>
    <property type="match status" value="1"/>
</dbReference>
<dbReference type="SUPFAM" id="SSF48008">
    <property type="entry name" value="GntR ligand-binding domain-like"/>
    <property type="match status" value="1"/>
</dbReference>
<dbReference type="InterPro" id="IPR036390">
    <property type="entry name" value="WH_DNA-bd_sf"/>
</dbReference>
<dbReference type="InterPro" id="IPR000524">
    <property type="entry name" value="Tscrpt_reg_HTH_GntR"/>
</dbReference>
<evidence type="ECO:0000256" key="1">
    <source>
        <dbReference type="ARBA" id="ARBA00023015"/>
    </source>
</evidence>
<comment type="caution">
    <text evidence="5">The sequence shown here is derived from an EMBL/GenBank/DDBJ whole genome shotgun (WGS) entry which is preliminary data.</text>
</comment>
<organism evidence="5 6">
    <name type="scientific">Leucobacter exalbidus</name>
    <dbReference type="NCBI Taxonomy" id="662960"/>
    <lineage>
        <taxon>Bacteria</taxon>
        <taxon>Bacillati</taxon>
        <taxon>Actinomycetota</taxon>
        <taxon>Actinomycetes</taxon>
        <taxon>Micrococcales</taxon>
        <taxon>Microbacteriaceae</taxon>
        <taxon>Leucobacter</taxon>
    </lineage>
</organism>
<gene>
    <name evidence="5" type="ORF">JOF28_002084</name>
</gene>
<dbReference type="PANTHER" id="PTHR43537:SF45">
    <property type="entry name" value="GNTR FAMILY REGULATORY PROTEIN"/>
    <property type="match status" value="1"/>
</dbReference>
<evidence type="ECO:0000259" key="4">
    <source>
        <dbReference type="PROSITE" id="PS50949"/>
    </source>
</evidence>
<dbReference type="GO" id="GO:0003700">
    <property type="term" value="F:DNA-binding transcription factor activity"/>
    <property type="evidence" value="ECO:0007669"/>
    <property type="project" value="InterPro"/>
</dbReference>
<proteinExistence type="predicted"/>
<evidence type="ECO:0000313" key="5">
    <source>
        <dbReference type="EMBL" id="MBP1326852.1"/>
    </source>
</evidence>
<dbReference type="Gene3D" id="1.20.120.530">
    <property type="entry name" value="GntR ligand-binding domain-like"/>
    <property type="match status" value="1"/>
</dbReference>
<dbReference type="PROSITE" id="PS50949">
    <property type="entry name" value="HTH_GNTR"/>
    <property type="match status" value="1"/>
</dbReference>
<dbReference type="Pfam" id="PF00392">
    <property type="entry name" value="GntR"/>
    <property type="match status" value="1"/>
</dbReference>
<sequence length="258" mass="28092">MDSRGSEVAADLTSTLFDAPGAAAATRLSAVDTVRARILLAVEHALITPGTKLPRTPLIASGLEVSEITARRALESLVEDGVLVRRRGRGGGTFVSDSPPQLQDSSVVAYRADEQAIHRLIDQRSLMESAIVFAAAQTATPAQCAVLDSFLDRSEAAESWLEHHLPDREFHLYCAEMSGLPETATYAAYYEALTRYYVPYPMDRMSNSRCEHRALVAAFRANDPAAAVRVTRQHVDALRREMFFGLSRPAAAAGDSRS</sequence>
<dbReference type="Proteomes" id="UP000675163">
    <property type="component" value="Unassembled WGS sequence"/>
</dbReference>
<name>A0A940T447_9MICO</name>
<dbReference type="SUPFAM" id="SSF46785">
    <property type="entry name" value="Winged helix' DNA-binding domain"/>
    <property type="match status" value="1"/>
</dbReference>
<dbReference type="GO" id="GO:0003677">
    <property type="term" value="F:DNA binding"/>
    <property type="evidence" value="ECO:0007669"/>
    <property type="project" value="UniProtKB-KW"/>
</dbReference>
<dbReference type="InterPro" id="IPR008920">
    <property type="entry name" value="TF_FadR/GntR_C"/>
</dbReference>
<dbReference type="Pfam" id="PF07729">
    <property type="entry name" value="FCD"/>
    <property type="match status" value="1"/>
</dbReference>
<dbReference type="InterPro" id="IPR036388">
    <property type="entry name" value="WH-like_DNA-bd_sf"/>
</dbReference>
<protein>
    <submittedName>
        <fullName evidence="5">DNA-binding FadR family transcriptional regulator</fullName>
    </submittedName>
</protein>
<dbReference type="SMART" id="SM00345">
    <property type="entry name" value="HTH_GNTR"/>
    <property type="match status" value="1"/>
</dbReference>
<keyword evidence="1" id="KW-0805">Transcription regulation</keyword>
<dbReference type="AlphaFoldDB" id="A0A940T447"/>
<evidence type="ECO:0000256" key="2">
    <source>
        <dbReference type="ARBA" id="ARBA00023125"/>
    </source>
</evidence>
<dbReference type="Gene3D" id="1.10.10.10">
    <property type="entry name" value="Winged helix-like DNA-binding domain superfamily/Winged helix DNA-binding domain"/>
    <property type="match status" value="1"/>
</dbReference>
<dbReference type="EMBL" id="JAFIDA010000001">
    <property type="protein sequence ID" value="MBP1326852.1"/>
    <property type="molecule type" value="Genomic_DNA"/>
</dbReference>
<keyword evidence="2 5" id="KW-0238">DNA-binding</keyword>